<sequence length="562" mass="60073">MQEADFFQLSGTTAILLLVGFYGATFLMSLLISEKNENVDGYMVANSAVGFGLSAASMIATWIWAASFYASATSGFKYGLSGPIHYGFWGALMILFIYPFGKRFRKLAPQAHTLAEVIHARHGASSQMIMAVSNIVGSCISLMVNFTAAGALVSILSPLTFIQGVLIAGLGVLSYTLWSGFRASVMTDFAQLVAMILAAVVIIPLVFVNAGGPDLLDANMWRLNAEQADFYSTKAILEQGAPYFVAVLAYAIGNQTIAQRLFAVREDLIKPTFLTATIGYGAVVIGLGMLGLLALFTGLEPANGDLNNIIPQMASTYLPPIGIALFFILVIGSLSSTADSDLAALSAIVMTDVYAKNVAAGRPDPRRMLWWGRATMIIATMIGVIFASLRLDILVMLVFVGALWGAIVFPVIASFYWDRVDNRAFVWSVLSAVALFTIVRFELVPIQGAVAVFFEICSAIGGGVVLGLMTFGFFGRPAALVVGVVAATVMMFVFAGTLREHIVLMGSLTAYGVSTVVCVALSLRNRERFDFSLLADRVTSFHREQAALRAAAAPAPAQPART</sequence>
<keyword evidence="4" id="KW-1003">Cell membrane</keyword>
<organism evidence="15 16">
    <name type="scientific">Bordetella petrii</name>
    <dbReference type="NCBI Taxonomy" id="94624"/>
    <lineage>
        <taxon>Bacteria</taxon>
        <taxon>Pseudomonadati</taxon>
        <taxon>Pseudomonadota</taxon>
        <taxon>Betaproteobacteria</taxon>
        <taxon>Burkholderiales</taxon>
        <taxon>Alcaligenaceae</taxon>
        <taxon>Bordetella</taxon>
    </lineage>
</organism>
<name>A0ABT7W4R1_9BORD</name>
<evidence type="ECO:0000256" key="5">
    <source>
        <dbReference type="ARBA" id="ARBA00022692"/>
    </source>
</evidence>
<evidence type="ECO:0000256" key="1">
    <source>
        <dbReference type="ARBA" id="ARBA00004651"/>
    </source>
</evidence>
<reference evidence="15" key="1">
    <citation type="submission" date="2023-06" db="EMBL/GenBank/DDBJ databases">
        <title>full genome analysis of Phenantherene degrader P3.</title>
        <authorList>
            <person name="Akbar A."/>
            <person name="Rahmeh R."/>
            <person name="Kishk M."/>
        </authorList>
    </citation>
    <scope>NUCLEOTIDE SEQUENCE</scope>
    <source>
        <strain evidence="15">P3</strain>
    </source>
</reference>
<evidence type="ECO:0000256" key="12">
    <source>
        <dbReference type="ARBA" id="ARBA00033708"/>
    </source>
</evidence>
<feature type="transmembrane region" description="Helical" evidence="14">
    <location>
        <begin position="6"/>
        <end position="32"/>
    </location>
</feature>
<feature type="transmembrane region" description="Helical" evidence="14">
    <location>
        <begin position="161"/>
        <end position="178"/>
    </location>
</feature>
<comment type="catalytic activity">
    <reaction evidence="12">
        <text>L-proline(in) + Na(+)(in) = L-proline(out) + Na(+)(out)</text>
        <dbReference type="Rhea" id="RHEA:28967"/>
        <dbReference type="ChEBI" id="CHEBI:29101"/>
        <dbReference type="ChEBI" id="CHEBI:60039"/>
    </reaction>
</comment>
<dbReference type="InterPro" id="IPR001734">
    <property type="entry name" value="Na/solute_symporter"/>
</dbReference>
<evidence type="ECO:0000256" key="13">
    <source>
        <dbReference type="RuleBase" id="RU362091"/>
    </source>
</evidence>
<keyword evidence="10 14" id="KW-0472">Membrane</keyword>
<feature type="transmembrane region" description="Helical" evidence="14">
    <location>
        <begin position="370"/>
        <end position="387"/>
    </location>
</feature>
<dbReference type="Gene3D" id="1.20.1730.10">
    <property type="entry name" value="Sodium/glucose cotransporter"/>
    <property type="match status" value="1"/>
</dbReference>
<dbReference type="PROSITE" id="PS50283">
    <property type="entry name" value="NA_SOLUT_SYMP_3"/>
    <property type="match status" value="1"/>
</dbReference>
<evidence type="ECO:0000313" key="15">
    <source>
        <dbReference type="EMBL" id="MDM9560188.1"/>
    </source>
</evidence>
<feature type="transmembrane region" description="Helical" evidence="14">
    <location>
        <begin position="190"/>
        <end position="210"/>
    </location>
</feature>
<evidence type="ECO:0000256" key="10">
    <source>
        <dbReference type="ARBA" id="ARBA00023136"/>
    </source>
</evidence>
<feature type="transmembrane region" description="Helical" evidence="14">
    <location>
        <begin position="131"/>
        <end position="155"/>
    </location>
</feature>
<accession>A0ABT7W4R1</accession>
<feature type="transmembrane region" description="Helical" evidence="14">
    <location>
        <begin position="84"/>
        <end position="101"/>
    </location>
</feature>
<dbReference type="CDD" id="cd11476">
    <property type="entry name" value="SLC5sbd_DUR3"/>
    <property type="match status" value="1"/>
</dbReference>
<dbReference type="PANTHER" id="PTHR48086:SF3">
    <property type="entry name" value="SODIUM_PROLINE SYMPORTER"/>
    <property type="match status" value="1"/>
</dbReference>
<feature type="transmembrane region" description="Helical" evidence="14">
    <location>
        <begin position="424"/>
        <end position="443"/>
    </location>
</feature>
<evidence type="ECO:0000256" key="9">
    <source>
        <dbReference type="ARBA" id="ARBA00023065"/>
    </source>
</evidence>
<feature type="transmembrane region" description="Helical" evidence="14">
    <location>
        <begin position="273"/>
        <end position="297"/>
    </location>
</feature>
<comment type="caution">
    <text evidence="15">The sequence shown here is derived from an EMBL/GenBank/DDBJ whole genome shotgun (WGS) entry which is preliminary data.</text>
</comment>
<comment type="subcellular location">
    <subcellularLocation>
        <location evidence="1">Cell membrane</location>
        <topology evidence="1">Multi-pass membrane protein</topology>
    </subcellularLocation>
</comment>
<feature type="transmembrane region" description="Helical" evidence="14">
    <location>
        <begin position="502"/>
        <end position="523"/>
    </location>
</feature>
<feature type="transmembrane region" description="Helical" evidence="14">
    <location>
        <begin position="44"/>
        <end position="64"/>
    </location>
</feature>
<dbReference type="Proteomes" id="UP001175604">
    <property type="component" value="Unassembled WGS sequence"/>
</dbReference>
<protein>
    <submittedName>
        <fullName evidence="15">Sodium:solute symporter family protein</fullName>
    </submittedName>
</protein>
<dbReference type="Pfam" id="PF00474">
    <property type="entry name" value="SSF"/>
    <property type="match status" value="1"/>
</dbReference>
<feature type="transmembrane region" description="Helical" evidence="14">
    <location>
        <begin position="449"/>
        <end position="471"/>
    </location>
</feature>
<evidence type="ECO:0000256" key="11">
    <source>
        <dbReference type="ARBA" id="ARBA00023201"/>
    </source>
</evidence>
<evidence type="ECO:0000256" key="8">
    <source>
        <dbReference type="ARBA" id="ARBA00023053"/>
    </source>
</evidence>
<keyword evidence="6" id="KW-0769">Symport</keyword>
<keyword evidence="11" id="KW-0739">Sodium transport</keyword>
<feature type="transmembrane region" description="Helical" evidence="14">
    <location>
        <begin position="478"/>
        <end position="496"/>
    </location>
</feature>
<feature type="transmembrane region" description="Helical" evidence="14">
    <location>
        <begin position="393"/>
        <end position="417"/>
    </location>
</feature>
<evidence type="ECO:0000256" key="6">
    <source>
        <dbReference type="ARBA" id="ARBA00022847"/>
    </source>
</evidence>
<keyword evidence="7 14" id="KW-1133">Transmembrane helix</keyword>
<keyword evidence="9" id="KW-0406">Ion transport</keyword>
<dbReference type="RefSeq" id="WP_289785917.1">
    <property type="nucleotide sequence ID" value="NZ_JAUDJE010000011.1"/>
</dbReference>
<comment type="similarity">
    <text evidence="2 13">Belongs to the sodium:solute symporter (SSF) (TC 2.A.21) family.</text>
</comment>
<dbReference type="InterPro" id="IPR050277">
    <property type="entry name" value="Sodium:Solute_Symporter"/>
</dbReference>
<dbReference type="PANTHER" id="PTHR48086">
    <property type="entry name" value="SODIUM/PROLINE SYMPORTER-RELATED"/>
    <property type="match status" value="1"/>
</dbReference>
<gene>
    <name evidence="15" type="ORF">QUC21_14215</name>
</gene>
<feature type="transmembrane region" description="Helical" evidence="14">
    <location>
        <begin position="317"/>
        <end position="335"/>
    </location>
</feature>
<evidence type="ECO:0000256" key="14">
    <source>
        <dbReference type="SAM" id="Phobius"/>
    </source>
</evidence>
<keyword evidence="8" id="KW-0915">Sodium</keyword>
<keyword evidence="16" id="KW-1185">Reference proteome</keyword>
<dbReference type="EMBL" id="JAUDJE010000011">
    <property type="protein sequence ID" value="MDM9560188.1"/>
    <property type="molecule type" value="Genomic_DNA"/>
</dbReference>
<keyword evidence="3" id="KW-0813">Transport</keyword>
<evidence type="ECO:0000256" key="3">
    <source>
        <dbReference type="ARBA" id="ARBA00022448"/>
    </source>
</evidence>
<evidence type="ECO:0000256" key="2">
    <source>
        <dbReference type="ARBA" id="ARBA00006434"/>
    </source>
</evidence>
<evidence type="ECO:0000313" key="16">
    <source>
        <dbReference type="Proteomes" id="UP001175604"/>
    </source>
</evidence>
<evidence type="ECO:0000256" key="7">
    <source>
        <dbReference type="ARBA" id="ARBA00022989"/>
    </source>
</evidence>
<evidence type="ECO:0000256" key="4">
    <source>
        <dbReference type="ARBA" id="ARBA00022475"/>
    </source>
</evidence>
<proteinExistence type="inferred from homology"/>
<dbReference type="InterPro" id="IPR038377">
    <property type="entry name" value="Na/Glc_symporter_sf"/>
</dbReference>
<keyword evidence="5 14" id="KW-0812">Transmembrane</keyword>